<feature type="transmembrane region" description="Helical" evidence="7">
    <location>
        <begin position="370"/>
        <end position="386"/>
    </location>
</feature>
<accession>A0ABW8AAV6</accession>
<dbReference type="SUPFAM" id="SSF56281">
    <property type="entry name" value="Metallo-hydrolase/oxidoreductase"/>
    <property type="match status" value="1"/>
</dbReference>
<dbReference type="Gene3D" id="3.60.15.10">
    <property type="entry name" value="Ribonuclease Z/Hydroxyacylglutathione hydrolase-like"/>
    <property type="match status" value="1"/>
</dbReference>
<dbReference type="Proteomes" id="UP001612928">
    <property type="component" value="Unassembled WGS sequence"/>
</dbReference>
<feature type="transmembrane region" description="Helical" evidence="7">
    <location>
        <begin position="325"/>
        <end position="341"/>
    </location>
</feature>
<evidence type="ECO:0000313" key="10">
    <source>
        <dbReference type="Proteomes" id="UP001612928"/>
    </source>
</evidence>
<dbReference type="RefSeq" id="WP_397024100.1">
    <property type="nucleotide sequence ID" value="NZ_JBITMB010000007.1"/>
</dbReference>
<evidence type="ECO:0000256" key="5">
    <source>
        <dbReference type="ARBA" id="ARBA00023136"/>
    </source>
</evidence>
<dbReference type="CDD" id="cd07731">
    <property type="entry name" value="ComA-like_MBL-fold"/>
    <property type="match status" value="1"/>
</dbReference>
<evidence type="ECO:0000313" key="9">
    <source>
        <dbReference type="EMBL" id="MFI7443904.1"/>
    </source>
</evidence>
<feature type="transmembrane region" description="Helical" evidence="7">
    <location>
        <begin position="50"/>
        <end position="69"/>
    </location>
</feature>
<evidence type="ECO:0000256" key="4">
    <source>
        <dbReference type="ARBA" id="ARBA00022989"/>
    </source>
</evidence>
<evidence type="ECO:0000256" key="2">
    <source>
        <dbReference type="ARBA" id="ARBA00022475"/>
    </source>
</evidence>
<organism evidence="9 10">
    <name type="scientific">Nonomuraea indica</name>
    <dbReference type="NCBI Taxonomy" id="1581193"/>
    <lineage>
        <taxon>Bacteria</taxon>
        <taxon>Bacillati</taxon>
        <taxon>Actinomycetota</taxon>
        <taxon>Actinomycetes</taxon>
        <taxon>Streptosporangiales</taxon>
        <taxon>Streptosporangiaceae</taxon>
        <taxon>Nonomuraea</taxon>
    </lineage>
</organism>
<evidence type="ECO:0000256" key="1">
    <source>
        <dbReference type="ARBA" id="ARBA00004651"/>
    </source>
</evidence>
<keyword evidence="10" id="KW-1185">Reference proteome</keyword>
<feature type="transmembrane region" description="Helical" evidence="7">
    <location>
        <begin position="90"/>
        <end position="111"/>
    </location>
</feature>
<keyword evidence="5 7" id="KW-0472">Membrane</keyword>
<dbReference type="EMBL" id="JBITMB010000007">
    <property type="protein sequence ID" value="MFI7443904.1"/>
    <property type="molecule type" value="Genomic_DNA"/>
</dbReference>
<dbReference type="InterPro" id="IPR052159">
    <property type="entry name" value="Competence_DNA_uptake"/>
</dbReference>
<evidence type="ECO:0000256" key="6">
    <source>
        <dbReference type="SAM" id="MobiDB-lite"/>
    </source>
</evidence>
<gene>
    <name evidence="9" type="ORF">ACIBP5_28375</name>
</gene>
<keyword evidence="3 7" id="KW-0812">Transmembrane</keyword>
<dbReference type="Pfam" id="PF03772">
    <property type="entry name" value="Competence"/>
    <property type="match status" value="2"/>
</dbReference>
<feature type="transmembrane region" description="Helical" evidence="7">
    <location>
        <begin position="616"/>
        <end position="636"/>
    </location>
</feature>
<comment type="caution">
    <text evidence="9">The sequence shown here is derived from an EMBL/GenBank/DDBJ whole genome shotgun (WGS) entry which is preliminary data.</text>
</comment>
<keyword evidence="2" id="KW-1003">Cell membrane</keyword>
<feature type="transmembrane region" description="Helical" evidence="7">
    <location>
        <begin position="585"/>
        <end position="609"/>
    </location>
</feature>
<feature type="transmembrane region" description="Helical" evidence="7">
    <location>
        <begin position="302"/>
        <end position="319"/>
    </location>
</feature>
<protein>
    <submittedName>
        <fullName evidence="9">ComEC/Rec2 family competence protein</fullName>
    </submittedName>
</protein>
<dbReference type="InterPro" id="IPR035681">
    <property type="entry name" value="ComA-like_MBL"/>
</dbReference>
<dbReference type="InterPro" id="IPR004477">
    <property type="entry name" value="ComEC_N"/>
</dbReference>
<dbReference type="Pfam" id="PF00753">
    <property type="entry name" value="Lactamase_B"/>
    <property type="match status" value="1"/>
</dbReference>
<dbReference type="SMART" id="SM00849">
    <property type="entry name" value="Lactamase_B"/>
    <property type="match status" value="1"/>
</dbReference>
<dbReference type="InterPro" id="IPR036866">
    <property type="entry name" value="RibonucZ/Hydroxyglut_hydro"/>
</dbReference>
<feature type="transmembrane region" description="Helical" evidence="7">
    <location>
        <begin position="495"/>
        <end position="515"/>
    </location>
</feature>
<reference evidence="9 10" key="1">
    <citation type="submission" date="2024-10" db="EMBL/GenBank/DDBJ databases">
        <title>The Natural Products Discovery Center: Release of the First 8490 Sequenced Strains for Exploring Actinobacteria Biosynthetic Diversity.</title>
        <authorList>
            <person name="Kalkreuter E."/>
            <person name="Kautsar S.A."/>
            <person name="Yang D."/>
            <person name="Bader C.D."/>
            <person name="Teijaro C.N."/>
            <person name="Fluegel L."/>
            <person name="Davis C.M."/>
            <person name="Simpson J.R."/>
            <person name="Lauterbach L."/>
            <person name="Steele A.D."/>
            <person name="Gui C."/>
            <person name="Meng S."/>
            <person name="Li G."/>
            <person name="Viehrig K."/>
            <person name="Ye F."/>
            <person name="Su P."/>
            <person name="Kiefer A.F."/>
            <person name="Nichols A."/>
            <person name="Cepeda A.J."/>
            <person name="Yan W."/>
            <person name="Fan B."/>
            <person name="Jiang Y."/>
            <person name="Adhikari A."/>
            <person name="Zheng C.-J."/>
            <person name="Schuster L."/>
            <person name="Cowan T.M."/>
            <person name="Smanski M.J."/>
            <person name="Chevrette M.G."/>
            <person name="De Carvalho L.P.S."/>
            <person name="Shen B."/>
        </authorList>
    </citation>
    <scope>NUCLEOTIDE SEQUENCE [LARGE SCALE GENOMIC DNA]</scope>
    <source>
        <strain evidence="9 10">NPDC049503</strain>
    </source>
</reference>
<dbReference type="NCBIfam" id="TIGR00360">
    <property type="entry name" value="ComEC_N-term"/>
    <property type="match status" value="1"/>
</dbReference>
<feature type="region of interest" description="Disordered" evidence="6">
    <location>
        <begin position="724"/>
        <end position="745"/>
    </location>
</feature>
<dbReference type="PANTHER" id="PTHR30619:SF1">
    <property type="entry name" value="RECOMBINATION PROTEIN 2"/>
    <property type="match status" value="1"/>
</dbReference>
<feature type="region of interest" description="Disordered" evidence="6">
    <location>
        <begin position="464"/>
        <end position="490"/>
    </location>
</feature>
<feature type="domain" description="Metallo-beta-lactamase" evidence="8">
    <location>
        <begin position="653"/>
        <end position="858"/>
    </location>
</feature>
<evidence type="ECO:0000256" key="7">
    <source>
        <dbReference type="SAM" id="Phobius"/>
    </source>
</evidence>
<sequence>MRRLRPEAPPPLSSLTVLDTPSAGHSWALAAPALLAWATTLILVGCPPLAGLTVAALALIAALVTSRCATVAPHGSRRAQPKHPWPWRDMTVAVLVCVAAASVSVALRVHAVSSGPVSDLAAKEATVIARITLTDDPELKPGRFGRQRVIVSATLEHYRTPRHGQTVRAPVLVLAQGDEWRPLLPSQQVEVTARLARPDPGELISAVLLVRDTPRVLTTPSRVHTLAGTLRAGLRAAADVLPADQRGLLPGLVVGDVSRMDPQVSTDLQEAGLSHLNAVSGTNLSIVAGAALALARLAGLPLAARALLAAIAMIGFAVVARPSPSVLRALLMGLVAAIALGTGRARDGVAALSAAILLLILFAPELARSYGFALSVFATAGILLLAPRWRDRLAATPPATTHGPTTTHGSTTTLGSVAAHGLLTTHGPATLDGLAATDRSATADGLATSIPSAHAVGIAGAAIGPGTMRTTADPPHATPDRPRPERRRRGRLPRWVAEAVAVPAAAQAAVTPLLGLMSGELSLVAVPANLLAGPAVAPATLLGFGAALVAPLWPEAAQLIVVPAGYAVGWIITVARWAVSLPLAIVPWQGGVAGLALLAVVAGVTVVVLKRRASRAVVLMLAGGALVAVLLVRPVVSSWPPKAWLMVACDVGQGDGLVIAAGPGRGVVVDAGPDPVTMDRCLRRLGVTDVPLVILTHPHADHVDGLPGVIRGRRVGAVVVSPHPAATRHASGPRHSSRLSEELSRRRIPQWTASPGGQWRLGPSEVTVLAPDLSEGDMHGQGEGSAANNSSVVVHVRWQAGSALLSGDIETEAQRALLGGDLPRADILKVPHHGSPRQDPAFFSAVAPRAALISVGADNDYGHPAGPTVAILHRLGARVYRTDLSGDLAVVEHEGRLAVLTRGR</sequence>
<dbReference type="PANTHER" id="PTHR30619">
    <property type="entry name" value="DNA INTERNALIZATION/COMPETENCE PROTEIN COMEC/REC2"/>
    <property type="match status" value="1"/>
</dbReference>
<proteinExistence type="predicted"/>
<name>A0ABW8AAV6_9ACTN</name>
<feature type="transmembrane region" description="Helical" evidence="7">
    <location>
        <begin position="535"/>
        <end position="553"/>
    </location>
</feature>
<evidence type="ECO:0000256" key="3">
    <source>
        <dbReference type="ARBA" id="ARBA00022692"/>
    </source>
</evidence>
<feature type="transmembrane region" description="Helical" evidence="7">
    <location>
        <begin position="348"/>
        <end position="364"/>
    </location>
</feature>
<comment type="subcellular location">
    <subcellularLocation>
        <location evidence="1">Cell membrane</location>
        <topology evidence="1">Multi-pass membrane protein</topology>
    </subcellularLocation>
</comment>
<keyword evidence="4 7" id="KW-1133">Transmembrane helix</keyword>
<evidence type="ECO:0000259" key="8">
    <source>
        <dbReference type="SMART" id="SM00849"/>
    </source>
</evidence>
<dbReference type="InterPro" id="IPR001279">
    <property type="entry name" value="Metallo-B-lactamas"/>
</dbReference>
<feature type="transmembrane region" description="Helical" evidence="7">
    <location>
        <begin position="560"/>
        <end position="579"/>
    </location>
</feature>